<name>A0ABP0C6I4_9PEZI</name>
<feature type="domain" description="FAD-binding" evidence="6">
    <location>
        <begin position="17"/>
        <end position="248"/>
    </location>
</feature>
<gene>
    <name evidence="7" type="ORF">SCUCBS95973_006541</name>
</gene>
<evidence type="ECO:0000256" key="1">
    <source>
        <dbReference type="ARBA" id="ARBA00007992"/>
    </source>
</evidence>
<accession>A0ABP0C6I4</accession>
<comment type="caution">
    <text evidence="7">The sequence shown here is derived from an EMBL/GenBank/DDBJ whole genome shotgun (WGS) entry which is preliminary data.</text>
</comment>
<dbReference type="SUPFAM" id="SSF51905">
    <property type="entry name" value="FAD/NAD(P)-binding domain"/>
    <property type="match status" value="1"/>
</dbReference>
<evidence type="ECO:0000256" key="4">
    <source>
        <dbReference type="ARBA" id="ARBA00023002"/>
    </source>
</evidence>
<organism evidence="7 8">
    <name type="scientific">Sporothrix curviconia</name>
    <dbReference type="NCBI Taxonomy" id="1260050"/>
    <lineage>
        <taxon>Eukaryota</taxon>
        <taxon>Fungi</taxon>
        <taxon>Dikarya</taxon>
        <taxon>Ascomycota</taxon>
        <taxon>Pezizomycotina</taxon>
        <taxon>Sordariomycetes</taxon>
        <taxon>Sordariomycetidae</taxon>
        <taxon>Ophiostomatales</taxon>
        <taxon>Ophiostomataceae</taxon>
        <taxon>Sporothrix</taxon>
    </lineage>
</organism>
<protein>
    <recommendedName>
        <fullName evidence="6">FAD-binding domain-containing protein</fullName>
    </recommendedName>
</protein>
<dbReference type="InterPro" id="IPR050493">
    <property type="entry name" value="FAD-dep_Monooxygenase_BioMet"/>
</dbReference>
<keyword evidence="2" id="KW-0285">Flavoprotein</keyword>
<comment type="similarity">
    <text evidence="1">Belongs to the paxM FAD-dependent monooxygenase family.</text>
</comment>
<dbReference type="PRINTS" id="PR00420">
    <property type="entry name" value="RNGMNOXGNASE"/>
</dbReference>
<evidence type="ECO:0000256" key="3">
    <source>
        <dbReference type="ARBA" id="ARBA00022827"/>
    </source>
</evidence>
<evidence type="ECO:0000313" key="7">
    <source>
        <dbReference type="EMBL" id="CAK7227433.1"/>
    </source>
</evidence>
<dbReference type="Proteomes" id="UP001642405">
    <property type="component" value="Unassembled WGS sequence"/>
</dbReference>
<keyword evidence="4" id="KW-0560">Oxidoreductase</keyword>
<dbReference type="InterPro" id="IPR002938">
    <property type="entry name" value="FAD-bd"/>
</dbReference>
<keyword evidence="8" id="KW-1185">Reference proteome</keyword>
<dbReference type="SUPFAM" id="SSF54373">
    <property type="entry name" value="FAD-linked reductases, C-terminal domain"/>
    <property type="match status" value="1"/>
</dbReference>
<evidence type="ECO:0000313" key="8">
    <source>
        <dbReference type="Proteomes" id="UP001642405"/>
    </source>
</evidence>
<dbReference type="EMBL" id="CAWUHB010000039">
    <property type="protein sequence ID" value="CAK7227433.1"/>
    <property type="molecule type" value="Genomic_DNA"/>
</dbReference>
<keyword evidence="3" id="KW-0274">FAD</keyword>
<sequence>MPVGLTAVAEPNSSGIKVIVVGLGLGGLAAAIECKRKGHEVIAIDQQKELKPIGDSIGIANNAAFVVRRWGDGIVDKRLQKIIAHPDIMGMYDNKGQLYVNSDMAGYGHGQGYPAHRGDLAMVFYEHAQEIGVEFRLGHRVTEYFETDTGAGIVLGDERITADCVIGADGIHSKARGGIIGTDPAPHSSGYAMYRAWFDSKDVAADPASSWILEGAEKDDVTRTYLGPDVHVMIGTAKHGKEIFWMCTHKAVQDVYDVAESWSFPGKIDDALEYIKDWPILSKIEPILRKTPDDRLIDFKLLWRDPLPTWVSPKGRMMIIGDAAHAFLPTSGQGAGQAIEDAATMAICLELAGKDQIPLALKTTQAIRYKRASLMQQIGIETRDGWHKTDWEAVRKDTSLLEMPRPSWIFSHDCQEYAYREYGKASECVRQGVPYVPHNIPTEGAYHRQMDFRPPSNVAVAV</sequence>
<dbReference type="Pfam" id="PF01494">
    <property type="entry name" value="FAD_binding_3"/>
    <property type="match status" value="2"/>
</dbReference>
<dbReference type="PANTHER" id="PTHR13789:SF236">
    <property type="entry name" value="MONOOXYGENASE, PUTATIVE (AFU_ORTHOLOGUE AFUA_6G12060)-RELATED"/>
    <property type="match status" value="1"/>
</dbReference>
<evidence type="ECO:0000256" key="5">
    <source>
        <dbReference type="ARBA" id="ARBA00023033"/>
    </source>
</evidence>
<dbReference type="Gene3D" id="3.50.50.60">
    <property type="entry name" value="FAD/NAD(P)-binding domain"/>
    <property type="match status" value="1"/>
</dbReference>
<feature type="domain" description="FAD-binding" evidence="6">
    <location>
        <begin position="314"/>
        <end position="352"/>
    </location>
</feature>
<dbReference type="InterPro" id="IPR036188">
    <property type="entry name" value="FAD/NAD-bd_sf"/>
</dbReference>
<keyword evidence="5" id="KW-0503">Monooxygenase</keyword>
<proteinExistence type="inferred from homology"/>
<evidence type="ECO:0000256" key="2">
    <source>
        <dbReference type="ARBA" id="ARBA00022630"/>
    </source>
</evidence>
<reference evidence="7 8" key="1">
    <citation type="submission" date="2024-01" db="EMBL/GenBank/DDBJ databases">
        <authorList>
            <person name="Allen C."/>
            <person name="Tagirdzhanova G."/>
        </authorList>
    </citation>
    <scope>NUCLEOTIDE SEQUENCE [LARGE SCALE GENOMIC DNA]</scope>
</reference>
<evidence type="ECO:0000259" key="6">
    <source>
        <dbReference type="Pfam" id="PF01494"/>
    </source>
</evidence>
<dbReference type="PANTHER" id="PTHR13789">
    <property type="entry name" value="MONOOXYGENASE"/>
    <property type="match status" value="1"/>
</dbReference>